<sequence length="751" mass="86043">MEMEPDSSQTVTDLRPGRAGYRNYMMLLDFFEMEAEAEAEAEEVIYTDRPSLHKHRLAFSNNFNSGGDCAVCKQQITGPHYFCPSCPKLFIHNYPCFEVSDHIQRHPFHPQHTLTLSHSHAASEDLCCGVCSNDFDADGGYVYSCDECTFYMDVKCASLSLTNCKSLDHQPSQLHPHPLILCDQNKNFCYKCTCCELPIEIEGSSLYACLQCRALLHKSCADLPQKMKHRVQPCWHPLVLLYGCNWFTCRSCHGRMQGFWYHCSKCNFYMDVHCTVFKPARNNKCYKLYADLPQQIDHLLHPQHFLRFCHSSESLNLESLNLDQTLTCGACLRSSRGFFFECQWCGWYIDVGCALAMYTPMMSKIHPHPLIFFDKANNLFECNSCGQCCYTPFFRCFRCDFNLHVHCVSILPRTLKYNNHVHPLTLTNSPIKDHADEDDNAEFYCGACEELRVLADPSYYCEECTYVAHPHCIVSKNISILEEECSKVESDTSGSECLQEECSGQESNVSGTECLEEECSEQDSNASGSECVQEPPSLTVKEFLDSFDWIDKSEMESLSQYYNVIEYYRRSGFSRLDEIIEPTIRNFESDNHIKVPWQDWDPTSKIVPVGEYMILEDWAPILRALIAKYGDFGCNCRWTPKMKMLCMMAVCDAISHMCSTKVEYITADLLLSWYWSLRIGLAAKFRIRFAFDRLTKVARAHLGINAHIPTADEVRELEMKLKSKRTLQSLGLDCRPDAVKLKGQTAGLGLL</sequence>
<reference evidence="4" key="2">
    <citation type="journal article" date="2018" name="BMC Genomics">
        <title>A manually annotated Actinidia chinensis var. chinensis (kiwifruit) genome highlights the challenges associated with draft genomes and gene prediction in plants.</title>
        <authorList>
            <person name="Pilkington S.M."/>
            <person name="Crowhurst R."/>
            <person name="Hilario E."/>
            <person name="Nardozza S."/>
            <person name="Fraser L."/>
            <person name="Peng Y."/>
            <person name="Gunaseelan K."/>
            <person name="Simpson R."/>
            <person name="Tahir J."/>
            <person name="Deroles S.C."/>
            <person name="Templeton K."/>
            <person name="Luo Z."/>
            <person name="Davy M."/>
            <person name="Cheng C."/>
            <person name="McNeilage M."/>
            <person name="Scaglione D."/>
            <person name="Liu Y."/>
            <person name="Zhang Q."/>
            <person name="Datson P."/>
            <person name="De Silva N."/>
            <person name="Gardiner S.E."/>
            <person name="Bassett H."/>
            <person name="Chagne D."/>
            <person name="McCallum J."/>
            <person name="Dzierzon H."/>
            <person name="Deng C."/>
            <person name="Wang Y.Y."/>
            <person name="Barron L."/>
            <person name="Manako K."/>
            <person name="Bowen J."/>
            <person name="Foster T.M."/>
            <person name="Erridge Z.A."/>
            <person name="Tiffin H."/>
            <person name="Waite C.N."/>
            <person name="Davies K.M."/>
            <person name="Grierson E.P."/>
            <person name="Laing W.A."/>
            <person name="Kirk R."/>
            <person name="Chen X."/>
            <person name="Wood M."/>
            <person name="Montefiori M."/>
            <person name="Brummell D.A."/>
            <person name="Schwinn K.E."/>
            <person name="Catanach A."/>
            <person name="Fullerton C."/>
            <person name="Li D."/>
            <person name="Meiyalaghan S."/>
            <person name="Nieuwenhuizen N."/>
            <person name="Read N."/>
            <person name="Prakash R."/>
            <person name="Hunter D."/>
            <person name="Zhang H."/>
            <person name="McKenzie M."/>
            <person name="Knabel M."/>
            <person name="Harris A."/>
            <person name="Allan A.C."/>
            <person name="Gleave A."/>
            <person name="Chen A."/>
            <person name="Janssen B.J."/>
            <person name="Plunkett B."/>
            <person name="Ampomah-Dwamena C."/>
            <person name="Voogd C."/>
            <person name="Leif D."/>
            <person name="Lafferty D."/>
            <person name="Souleyre E.J.F."/>
            <person name="Varkonyi-Gasic E."/>
            <person name="Gambi F."/>
            <person name="Hanley J."/>
            <person name="Yao J.L."/>
            <person name="Cheung J."/>
            <person name="David K.M."/>
            <person name="Warren B."/>
            <person name="Marsh K."/>
            <person name="Snowden K.C."/>
            <person name="Lin-Wang K."/>
            <person name="Brian L."/>
            <person name="Martinez-Sanchez M."/>
            <person name="Wang M."/>
            <person name="Ileperuma N."/>
            <person name="Macnee N."/>
            <person name="Campin R."/>
            <person name="McAtee P."/>
            <person name="Drummond R.S.M."/>
            <person name="Espley R.V."/>
            <person name="Ireland H.S."/>
            <person name="Wu R."/>
            <person name="Atkinson R.G."/>
            <person name="Karunairetnam S."/>
            <person name="Bulley S."/>
            <person name="Chunkath S."/>
            <person name="Hanley Z."/>
            <person name="Storey R."/>
            <person name="Thrimawithana A.H."/>
            <person name="Thomson S."/>
            <person name="David C."/>
            <person name="Testolin R."/>
            <person name="Huang H."/>
            <person name="Hellens R.P."/>
            <person name="Schaffer R.J."/>
        </authorList>
    </citation>
    <scope>NUCLEOTIDE SEQUENCE [LARGE SCALE GENOMIC DNA]</scope>
    <source>
        <strain evidence="4">cv. Red5</strain>
    </source>
</reference>
<dbReference type="Gramene" id="PSR98796">
    <property type="protein sequence ID" value="PSR98796"/>
    <property type="gene ID" value="CEY00_Acc25321"/>
</dbReference>
<feature type="domain" description="DC1" evidence="2">
    <location>
        <begin position="365"/>
        <end position="408"/>
    </location>
</feature>
<dbReference type="PANTHER" id="PTHR46288:SF85">
    <property type="entry name" value="DC1 DOMAIN-CONTAINING PROTEIN"/>
    <property type="match status" value="1"/>
</dbReference>
<feature type="domain" description="DC1" evidence="2">
    <location>
        <begin position="107"/>
        <end position="157"/>
    </location>
</feature>
<gene>
    <name evidence="3" type="ORF">CEY00_Acc25321</name>
</gene>
<dbReference type="EMBL" id="NKQK01000022">
    <property type="protein sequence ID" value="PSR98796.1"/>
    <property type="molecule type" value="Genomic_DNA"/>
</dbReference>
<evidence type="ECO:0000259" key="2">
    <source>
        <dbReference type="Pfam" id="PF03107"/>
    </source>
</evidence>
<dbReference type="OrthoDB" id="1751421at2759"/>
<keyword evidence="3" id="KW-0808">Transferase</keyword>
<dbReference type="Proteomes" id="UP000241394">
    <property type="component" value="Chromosome LG22"/>
</dbReference>
<dbReference type="GO" id="GO:0016301">
    <property type="term" value="F:kinase activity"/>
    <property type="evidence" value="ECO:0007669"/>
    <property type="project" value="UniProtKB-KW"/>
</dbReference>
<evidence type="ECO:0000256" key="1">
    <source>
        <dbReference type="ARBA" id="ARBA00022737"/>
    </source>
</evidence>
<dbReference type="PANTHER" id="PTHR46288">
    <property type="entry name" value="PHORBOL-ESTER/DAG-TYPE DOMAIN-CONTAINING PROTEIN"/>
    <property type="match status" value="1"/>
</dbReference>
<accession>A0A2R6PYG9</accession>
<proteinExistence type="predicted"/>
<dbReference type="Pfam" id="PF03107">
    <property type="entry name" value="C1_2"/>
    <property type="match status" value="4"/>
</dbReference>
<protein>
    <submittedName>
        <fullName evidence="3">Diacylglycerol kinase</fullName>
    </submittedName>
</protein>
<reference evidence="3 4" key="1">
    <citation type="submission" date="2017-07" db="EMBL/GenBank/DDBJ databases">
        <title>An improved, manually edited Actinidia chinensis var. chinensis (kiwifruit) genome highlights the challenges associated with draft genomes and gene prediction in plants.</title>
        <authorList>
            <person name="Pilkington S."/>
            <person name="Crowhurst R."/>
            <person name="Hilario E."/>
            <person name="Nardozza S."/>
            <person name="Fraser L."/>
            <person name="Peng Y."/>
            <person name="Gunaseelan K."/>
            <person name="Simpson R."/>
            <person name="Tahir J."/>
            <person name="Deroles S."/>
            <person name="Templeton K."/>
            <person name="Luo Z."/>
            <person name="Davy M."/>
            <person name="Cheng C."/>
            <person name="Mcneilage M."/>
            <person name="Scaglione D."/>
            <person name="Liu Y."/>
            <person name="Zhang Q."/>
            <person name="Datson P."/>
            <person name="De Silva N."/>
            <person name="Gardiner S."/>
            <person name="Bassett H."/>
            <person name="Chagne D."/>
            <person name="Mccallum J."/>
            <person name="Dzierzon H."/>
            <person name="Deng C."/>
            <person name="Wang Y.-Y."/>
            <person name="Barron N."/>
            <person name="Manako K."/>
            <person name="Bowen J."/>
            <person name="Foster T."/>
            <person name="Erridge Z."/>
            <person name="Tiffin H."/>
            <person name="Waite C."/>
            <person name="Davies K."/>
            <person name="Grierson E."/>
            <person name="Laing W."/>
            <person name="Kirk R."/>
            <person name="Chen X."/>
            <person name="Wood M."/>
            <person name="Montefiori M."/>
            <person name="Brummell D."/>
            <person name="Schwinn K."/>
            <person name="Catanach A."/>
            <person name="Fullerton C."/>
            <person name="Li D."/>
            <person name="Meiyalaghan S."/>
            <person name="Nieuwenhuizen N."/>
            <person name="Read N."/>
            <person name="Prakash R."/>
            <person name="Hunter D."/>
            <person name="Zhang H."/>
            <person name="Mckenzie M."/>
            <person name="Knabel M."/>
            <person name="Harris A."/>
            <person name="Allan A."/>
            <person name="Chen A."/>
            <person name="Janssen B."/>
            <person name="Plunkett B."/>
            <person name="Dwamena C."/>
            <person name="Voogd C."/>
            <person name="Leif D."/>
            <person name="Lafferty D."/>
            <person name="Souleyre E."/>
            <person name="Varkonyi-Gasic E."/>
            <person name="Gambi F."/>
            <person name="Hanley J."/>
            <person name="Yao J.-L."/>
            <person name="Cheung J."/>
            <person name="David K."/>
            <person name="Warren B."/>
            <person name="Marsh K."/>
            <person name="Snowden K."/>
            <person name="Lin-Wang K."/>
            <person name="Brian L."/>
            <person name="Martinez-Sanchez M."/>
            <person name="Wang M."/>
            <person name="Ileperuma N."/>
            <person name="Macnee N."/>
            <person name="Campin R."/>
            <person name="Mcatee P."/>
            <person name="Drummond R."/>
            <person name="Espley R."/>
            <person name="Ireland H."/>
            <person name="Wu R."/>
            <person name="Atkinson R."/>
            <person name="Karunairetnam S."/>
            <person name="Bulley S."/>
            <person name="Chunkath S."/>
            <person name="Hanley Z."/>
            <person name="Storey R."/>
            <person name="Thrimawithana A."/>
            <person name="Thomson S."/>
            <person name="David C."/>
            <person name="Testolin R."/>
        </authorList>
    </citation>
    <scope>NUCLEOTIDE SEQUENCE [LARGE SCALE GENOMIC DNA]</scope>
    <source>
        <strain evidence="4">cv. Red5</strain>
        <tissue evidence="3">Young leaf</tissue>
    </source>
</reference>
<dbReference type="OMA" id="ANERYKC"/>
<dbReference type="InParanoid" id="A0A2R6PYG9"/>
<dbReference type="SUPFAM" id="SSF57889">
    <property type="entry name" value="Cysteine-rich domain"/>
    <property type="match status" value="4"/>
</dbReference>
<dbReference type="InterPro" id="IPR004146">
    <property type="entry name" value="DC1"/>
</dbReference>
<comment type="caution">
    <text evidence="3">The sequence shown here is derived from an EMBL/GenBank/DDBJ whole genome shotgun (WGS) entry which is preliminary data.</text>
</comment>
<keyword evidence="1" id="KW-0677">Repeat</keyword>
<dbReference type="AlphaFoldDB" id="A0A2R6PYG9"/>
<feature type="domain" description="DC1" evidence="2">
    <location>
        <begin position="419"/>
        <end position="473"/>
    </location>
</feature>
<evidence type="ECO:0000313" key="4">
    <source>
        <dbReference type="Proteomes" id="UP000241394"/>
    </source>
</evidence>
<keyword evidence="4" id="KW-1185">Reference proteome</keyword>
<organism evidence="3 4">
    <name type="scientific">Actinidia chinensis var. chinensis</name>
    <name type="common">Chinese soft-hair kiwi</name>
    <dbReference type="NCBI Taxonomy" id="1590841"/>
    <lineage>
        <taxon>Eukaryota</taxon>
        <taxon>Viridiplantae</taxon>
        <taxon>Streptophyta</taxon>
        <taxon>Embryophyta</taxon>
        <taxon>Tracheophyta</taxon>
        <taxon>Spermatophyta</taxon>
        <taxon>Magnoliopsida</taxon>
        <taxon>eudicotyledons</taxon>
        <taxon>Gunneridae</taxon>
        <taxon>Pentapetalae</taxon>
        <taxon>asterids</taxon>
        <taxon>Ericales</taxon>
        <taxon>Actinidiaceae</taxon>
        <taxon>Actinidia</taxon>
    </lineage>
</organism>
<feature type="domain" description="DC1" evidence="2">
    <location>
        <begin position="174"/>
        <end position="221"/>
    </location>
</feature>
<name>A0A2R6PYG9_ACTCC</name>
<keyword evidence="3" id="KW-0418">Kinase</keyword>
<evidence type="ECO:0000313" key="3">
    <source>
        <dbReference type="EMBL" id="PSR98796.1"/>
    </source>
</evidence>
<dbReference type="InterPro" id="IPR046349">
    <property type="entry name" value="C1-like_sf"/>
</dbReference>